<keyword evidence="2" id="KW-0479">Metal-binding</keyword>
<evidence type="ECO:0000256" key="7">
    <source>
        <dbReference type="ARBA" id="ARBA00044951"/>
    </source>
</evidence>
<evidence type="ECO:0000256" key="5">
    <source>
        <dbReference type="ARBA" id="ARBA00023277"/>
    </source>
</evidence>
<name>A0AAE5BRA5_9RHOB</name>
<dbReference type="EC" id="5.3.1.15" evidence="8"/>
<keyword evidence="4 9" id="KW-0413">Isomerase</keyword>
<evidence type="ECO:0000313" key="9">
    <source>
        <dbReference type="EMBL" id="NBZ86345.1"/>
    </source>
</evidence>
<evidence type="ECO:0000256" key="6">
    <source>
        <dbReference type="ARBA" id="ARBA00044907"/>
    </source>
</evidence>
<evidence type="ECO:0000313" key="10">
    <source>
        <dbReference type="Proteomes" id="UP001193501"/>
    </source>
</evidence>
<protein>
    <recommendedName>
        <fullName evidence="8">D-lyxose ketol-isomerase</fullName>
        <ecNumber evidence="8">5.3.1.15</ecNumber>
    </recommendedName>
</protein>
<evidence type="ECO:0000256" key="2">
    <source>
        <dbReference type="ARBA" id="ARBA00022723"/>
    </source>
</evidence>
<dbReference type="EMBL" id="JAABNR010000002">
    <property type="protein sequence ID" value="NBZ86345.1"/>
    <property type="molecule type" value="Genomic_DNA"/>
</dbReference>
<keyword evidence="10" id="KW-1185">Reference proteome</keyword>
<dbReference type="Gene3D" id="2.60.120.10">
    <property type="entry name" value="Jelly Rolls"/>
    <property type="match status" value="1"/>
</dbReference>
<dbReference type="InterPro" id="IPR047581">
    <property type="entry name" value="EcSI_cupin"/>
</dbReference>
<comment type="cofactor">
    <cofactor evidence="1">
        <name>Mn(2+)</name>
        <dbReference type="ChEBI" id="CHEBI:29035"/>
    </cofactor>
</comment>
<dbReference type="Pfam" id="PF07385">
    <property type="entry name" value="Lyx_isomer"/>
    <property type="match status" value="1"/>
</dbReference>
<reference evidence="9" key="1">
    <citation type="submission" date="2020-01" db="EMBL/GenBank/DDBJ databases">
        <authorList>
            <person name="Chen W.-M."/>
        </authorList>
    </citation>
    <scope>NUCLEOTIDE SEQUENCE</scope>
    <source>
        <strain evidence="9">CYK-10</strain>
    </source>
</reference>
<dbReference type="RefSeq" id="WP_168773161.1">
    <property type="nucleotide sequence ID" value="NZ_JAABNR010000002.1"/>
</dbReference>
<comment type="catalytic activity">
    <reaction evidence="6">
        <text>D-lyxose = D-xylulose</text>
        <dbReference type="Rhea" id="RHEA:14201"/>
        <dbReference type="ChEBI" id="CHEBI:16789"/>
        <dbReference type="ChEBI" id="CHEBI:17140"/>
        <dbReference type="EC" id="5.3.1.15"/>
    </reaction>
</comment>
<dbReference type="InterPro" id="IPR010864">
    <property type="entry name" value="D-lyxose_isomer"/>
</dbReference>
<comment type="similarity">
    <text evidence="7">Belongs to the D-lyxose ketol-isomerase family.</text>
</comment>
<dbReference type="Proteomes" id="UP001193501">
    <property type="component" value="Unassembled WGS sequence"/>
</dbReference>
<dbReference type="GO" id="GO:0047828">
    <property type="term" value="F:D-lyxose ketol-isomerase activity"/>
    <property type="evidence" value="ECO:0007669"/>
    <property type="project" value="UniProtKB-EC"/>
</dbReference>
<dbReference type="AlphaFoldDB" id="A0AAE5BRA5"/>
<dbReference type="GO" id="GO:0046872">
    <property type="term" value="F:metal ion binding"/>
    <property type="evidence" value="ECO:0007669"/>
    <property type="project" value="UniProtKB-KW"/>
</dbReference>
<gene>
    <name evidence="9" type="ORF">GV832_02035</name>
</gene>
<evidence type="ECO:0000256" key="3">
    <source>
        <dbReference type="ARBA" id="ARBA00023211"/>
    </source>
</evidence>
<keyword evidence="5" id="KW-0119">Carbohydrate metabolism</keyword>
<evidence type="ECO:0000256" key="8">
    <source>
        <dbReference type="ARBA" id="ARBA00044972"/>
    </source>
</evidence>
<dbReference type="InterPro" id="IPR014710">
    <property type="entry name" value="RmlC-like_jellyroll"/>
</dbReference>
<accession>A0AAE5BRA5</accession>
<comment type="caution">
    <text evidence="9">The sequence shown here is derived from an EMBL/GenBank/DDBJ whole genome shotgun (WGS) entry which is preliminary data.</text>
</comment>
<organism evidence="9 10">
    <name type="scientific">Stagnihabitans tardus</name>
    <dbReference type="NCBI Taxonomy" id="2699202"/>
    <lineage>
        <taxon>Bacteria</taxon>
        <taxon>Pseudomonadati</taxon>
        <taxon>Pseudomonadota</taxon>
        <taxon>Alphaproteobacteria</taxon>
        <taxon>Rhodobacterales</taxon>
        <taxon>Paracoccaceae</taxon>
        <taxon>Stagnihabitans</taxon>
    </lineage>
</organism>
<evidence type="ECO:0000256" key="4">
    <source>
        <dbReference type="ARBA" id="ARBA00023235"/>
    </source>
</evidence>
<evidence type="ECO:0000256" key="1">
    <source>
        <dbReference type="ARBA" id="ARBA00001936"/>
    </source>
</evidence>
<proteinExistence type="inferred from homology"/>
<sequence length="218" mass="24199">MRRSEINAALRAARALCDAYRFALPDWAEWSLADHQANPAQSRFLAGRQIGWDCTDFGSGDFARRGLTLLCLRNGVQGDATERPYAEKLLFVGEDQETPFHAHKVKLEDIIVRGGGNLMVEFTREGSFAADTMARVDGAEVAAFDGPIRLTAGASITIPRGLQHRFWGERGYGPVFVAEVSQCNDDRGDNFFLEPLGRFSTVEEDEAPLYPLWNEVSV</sequence>
<dbReference type="CDD" id="cd20309">
    <property type="entry name" value="cupin_EcSI"/>
    <property type="match status" value="1"/>
</dbReference>
<keyword evidence="3" id="KW-0464">Manganese</keyword>